<dbReference type="Proteomes" id="UP000286921">
    <property type="component" value="Unassembled WGS sequence"/>
</dbReference>
<dbReference type="InterPro" id="IPR050631">
    <property type="entry name" value="PheA/TfdB_FAD_monoxygenase"/>
</dbReference>
<keyword evidence="1" id="KW-0285">Flavoprotein</keyword>
<protein>
    <submittedName>
        <fullName evidence="6">3-(3-hydroxy-phenyl)propionate/3-hydroxycinnamic acid hydroxylase</fullName>
    </submittedName>
</protein>
<evidence type="ECO:0000313" key="7">
    <source>
        <dbReference type="Proteomes" id="UP000286921"/>
    </source>
</evidence>
<dbReference type="GO" id="GO:0071949">
    <property type="term" value="F:FAD binding"/>
    <property type="evidence" value="ECO:0007669"/>
    <property type="project" value="InterPro"/>
</dbReference>
<feature type="chain" id="PRO_5019186024" evidence="4">
    <location>
        <begin position="22"/>
        <end position="718"/>
    </location>
</feature>
<dbReference type="Pfam" id="PF01494">
    <property type="entry name" value="FAD_binding_3"/>
    <property type="match status" value="2"/>
</dbReference>
<dbReference type="Gene3D" id="3.50.50.60">
    <property type="entry name" value="FAD/NAD(P)-binding domain"/>
    <property type="match status" value="2"/>
</dbReference>
<proteinExistence type="predicted"/>
<reference evidence="6 7" key="1">
    <citation type="submission" date="2016-09" db="EMBL/GenBank/DDBJ databases">
        <title>Aspergillus awamori IFM 58123T.</title>
        <authorList>
            <person name="Kusuya Y."/>
            <person name="Shimizu M."/>
            <person name="Takahashi H."/>
            <person name="Yaguchi T."/>
        </authorList>
    </citation>
    <scope>NUCLEOTIDE SEQUENCE [LARGE SCALE GENOMIC DNA]</scope>
    <source>
        <strain evidence="6 7">IFM 58123</strain>
    </source>
</reference>
<keyword evidence="2" id="KW-0274">FAD</keyword>
<comment type="caution">
    <text evidence="6">The sequence shown here is derived from an EMBL/GenBank/DDBJ whole genome shotgun (WGS) entry which is preliminary data.</text>
</comment>
<dbReference type="STRING" id="105351.A0A401KXU7"/>
<dbReference type="PRINTS" id="PR00420">
    <property type="entry name" value="RNGMNOXGNASE"/>
</dbReference>
<sequence length="718" mass="81403">MSRGFQCSLFVAHCFVLRGLQQVMQVCLQLQVPPAPAVPPPQAACAPCHSFINRCMTDQKDWETTDVAICGCGPTGALLSAYLGRAGVHNVVLEKEPTITTDPRGIALDDDGIRFLQGLGLYDFIYTKIGTCESFHIAHMLETNKADQSAMGRFNFVSGTDCNMHKIPILAMDYNIVGSTNLLKYVPADDVKIAGATGHVGFIGHKQPVLESHIRGCMPSSHCSLRCNATVVELEEDEDWTYCTYRDATGEEHGLRARFFVGADGKTGYTRKQYLEPRGVILEKFHAAFYEETWVALNWRITVPTPQSHPNFPLWERGYSPEQVYDLFFPPEFRFLCNPDRPAVAGRFGLPADRLWRFEYIIHEGEDGYVMASPAEMRRIVYPYITHKGSRYQLAEDVQFPEDCIEVLRCRPFTFSSRTCNVWAKDRLILCGDSAHVFPPFGGQGIVSGFRDAISLSWRLAMLCRYHSNKKTHHHVLKAWYEERKQQLKISLATTVANGVMVCETHPLKIFLRDWYIWFIQFIPSWKRQLQHGRRNAAIFRYRYSNGMPFIPDLNGGLYLPQVYCRRTEDSEILFTDDVIYGLDNTTSLFRLFVYVQDSSEIPAIKHALEGIENWSRGEFNSTKIPFISEGSDVEAISSSKGRNIFQLASADEFAKSPLCTDRPRPLDYDSFLLGNKVQGKYIIVRMDRIVFASCANEDELRGAVQTMLGVLYGDNSA</sequence>
<feature type="domain" description="FAD-binding" evidence="5">
    <location>
        <begin position="395"/>
        <end position="469"/>
    </location>
</feature>
<name>A0A401KXU7_ASPAW</name>
<dbReference type="InterPro" id="IPR036188">
    <property type="entry name" value="FAD/NAD-bd_sf"/>
</dbReference>
<evidence type="ECO:0000256" key="3">
    <source>
        <dbReference type="ARBA" id="ARBA00023002"/>
    </source>
</evidence>
<dbReference type="GO" id="GO:0016491">
    <property type="term" value="F:oxidoreductase activity"/>
    <property type="evidence" value="ECO:0007669"/>
    <property type="project" value="UniProtKB-KW"/>
</dbReference>
<evidence type="ECO:0000256" key="4">
    <source>
        <dbReference type="SAM" id="SignalP"/>
    </source>
</evidence>
<keyword evidence="7" id="KW-1185">Reference proteome</keyword>
<gene>
    <name evidence="6" type="ORF">AAWM_06980</name>
</gene>
<evidence type="ECO:0000256" key="1">
    <source>
        <dbReference type="ARBA" id="ARBA00022630"/>
    </source>
</evidence>
<feature type="domain" description="FAD-binding" evidence="5">
    <location>
        <begin position="65"/>
        <end position="274"/>
    </location>
</feature>
<evidence type="ECO:0000256" key="2">
    <source>
        <dbReference type="ARBA" id="ARBA00022827"/>
    </source>
</evidence>
<organism evidence="6 7">
    <name type="scientific">Aspergillus awamori</name>
    <name type="common">Black koji mold</name>
    <dbReference type="NCBI Taxonomy" id="105351"/>
    <lineage>
        <taxon>Eukaryota</taxon>
        <taxon>Fungi</taxon>
        <taxon>Dikarya</taxon>
        <taxon>Ascomycota</taxon>
        <taxon>Pezizomycotina</taxon>
        <taxon>Eurotiomycetes</taxon>
        <taxon>Eurotiomycetidae</taxon>
        <taxon>Eurotiales</taxon>
        <taxon>Aspergillaceae</taxon>
        <taxon>Aspergillus</taxon>
    </lineage>
</organism>
<feature type="signal peptide" evidence="4">
    <location>
        <begin position="1"/>
        <end position="21"/>
    </location>
</feature>
<dbReference type="SUPFAM" id="SSF51905">
    <property type="entry name" value="FAD/NAD(P)-binding domain"/>
    <property type="match status" value="1"/>
</dbReference>
<evidence type="ECO:0000313" key="6">
    <source>
        <dbReference type="EMBL" id="GCB24095.1"/>
    </source>
</evidence>
<keyword evidence="3" id="KW-0560">Oxidoreductase</keyword>
<dbReference type="PANTHER" id="PTHR43476:SF3">
    <property type="entry name" value="FAD-BINDING MONOOXYGENASE"/>
    <property type="match status" value="1"/>
</dbReference>
<dbReference type="AlphaFoldDB" id="A0A401KXU7"/>
<dbReference type="Gene3D" id="3.30.9.10">
    <property type="entry name" value="D-Amino Acid Oxidase, subunit A, domain 2"/>
    <property type="match status" value="1"/>
</dbReference>
<dbReference type="EMBL" id="BDHI01000015">
    <property type="protein sequence ID" value="GCB24095.1"/>
    <property type="molecule type" value="Genomic_DNA"/>
</dbReference>
<evidence type="ECO:0000259" key="5">
    <source>
        <dbReference type="Pfam" id="PF01494"/>
    </source>
</evidence>
<keyword evidence="4" id="KW-0732">Signal</keyword>
<dbReference type="PANTHER" id="PTHR43476">
    <property type="entry name" value="3-(3-HYDROXY-PHENYL)PROPIONATE/3-HYDROXYCINNAMIC ACID HYDROXYLASE"/>
    <property type="match status" value="1"/>
</dbReference>
<accession>A0A401KXU7</accession>
<dbReference type="InterPro" id="IPR002938">
    <property type="entry name" value="FAD-bd"/>
</dbReference>